<dbReference type="PROSITE" id="PS51257">
    <property type="entry name" value="PROKAR_LIPOPROTEIN"/>
    <property type="match status" value="1"/>
</dbReference>
<proteinExistence type="predicted"/>
<evidence type="ECO:0000313" key="6">
    <source>
        <dbReference type="Proteomes" id="UP000820669"/>
    </source>
</evidence>
<feature type="chain" id="PRO_5045854134" description="Polyhydroxybutyrate depolymerase" evidence="4">
    <location>
        <begin position="20"/>
        <end position="298"/>
    </location>
</feature>
<evidence type="ECO:0000256" key="2">
    <source>
        <dbReference type="ARBA" id="ARBA00022801"/>
    </source>
</evidence>
<evidence type="ECO:0000256" key="3">
    <source>
        <dbReference type="SAM" id="MobiDB-lite"/>
    </source>
</evidence>
<evidence type="ECO:0000256" key="1">
    <source>
        <dbReference type="ARBA" id="ARBA00022729"/>
    </source>
</evidence>
<dbReference type="Pfam" id="PF10503">
    <property type="entry name" value="Esterase_PHB"/>
    <property type="match status" value="1"/>
</dbReference>
<comment type="caution">
    <text evidence="5">The sequence shown here is derived from an EMBL/GenBank/DDBJ whole genome shotgun (WGS) entry which is preliminary data.</text>
</comment>
<feature type="region of interest" description="Disordered" evidence="3">
    <location>
        <begin position="29"/>
        <end position="61"/>
    </location>
</feature>
<dbReference type="PANTHER" id="PTHR43037:SF1">
    <property type="entry name" value="BLL1128 PROTEIN"/>
    <property type="match status" value="1"/>
</dbReference>
<dbReference type="Proteomes" id="UP000820669">
    <property type="component" value="Unassembled WGS sequence"/>
</dbReference>
<feature type="signal peptide" evidence="4">
    <location>
        <begin position="1"/>
        <end position="19"/>
    </location>
</feature>
<evidence type="ECO:0000256" key="4">
    <source>
        <dbReference type="SAM" id="SignalP"/>
    </source>
</evidence>
<name>A0ABX1SBY3_9PSEU</name>
<dbReference type="InterPro" id="IPR029058">
    <property type="entry name" value="AB_hydrolase_fold"/>
</dbReference>
<dbReference type="RefSeq" id="WP_169382518.1">
    <property type="nucleotide sequence ID" value="NZ_JAAXLA010000031.1"/>
</dbReference>
<sequence length="298" mass="29769">MRAPVISVAAITIRLLAGAALLAGCTATPAPEATAPSDPITRTVRTPTADGERTATVHHPASAGPGAPLVVVLHGAGGSAAGARKDLRFDALATREGFVVAHPDGVAGTWNAGKCCGQARNRGVDDVGYLHELRGQLITADAVDGRRVYAVGFSNGAMMSYAWACGHPGDLAGIGPVAGALVVSCPDPPAITLAAVQGTADERVPVTGDPRRGFPALDATLAPFLAAAGCPADPVVTAAAPATVSAWTCADGHTVTRDVIDGAPHAWPGAGRDSTGTTDGPLDATGFLWTRLRSAAGG</sequence>
<reference evidence="5 6" key="1">
    <citation type="submission" date="2020-04" db="EMBL/GenBank/DDBJ databases">
        <authorList>
            <person name="Klaysubun C."/>
            <person name="Duangmal K."/>
            <person name="Lipun K."/>
        </authorList>
    </citation>
    <scope>NUCLEOTIDE SEQUENCE [LARGE SCALE GENOMIC DNA]</scope>
    <source>
        <strain evidence="5 6">K10HN5</strain>
    </source>
</reference>
<dbReference type="PANTHER" id="PTHR43037">
    <property type="entry name" value="UNNAMED PRODUCT-RELATED"/>
    <property type="match status" value="1"/>
</dbReference>
<organism evidence="5 6">
    <name type="scientific">Pseudonocardia acidicola</name>
    <dbReference type="NCBI Taxonomy" id="2724939"/>
    <lineage>
        <taxon>Bacteria</taxon>
        <taxon>Bacillati</taxon>
        <taxon>Actinomycetota</taxon>
        <taxon>Actinomycetes</taxon>
        <taxon>Pseudonocardiales</taxon>
        <taxon>Pseudonocardiaceae</taxon>
        <taxon>Pseudonocardia</taxon>
    </lineage>
</organism>
<evidence type="ECO:0008006" key="7">
    <source>
        <dbReference type="Google" id="ProtNLM"/>
    </source>
</evidence>
<feature type="region of interest" description="Disordered" evidence="3">
    <location>
        <begin position="263"/>
        <end position="282"/>
    </location>
</feature>
<dbReference type="Gene3D" id="3.40.50.1820">
    <property type="entry name" value="alpha/beta hydrolase"/>
    <property type="match status" value="1"/>
</dbReference>
<dbReference type="InterPro" id="IPR050955">
    <property type="entry name" value="Plant_Biomass_Hydrol_Est"/>
</dbReference>
<dbReference type="SUPFAM" id="SSF53474">
    <property type="entry name" value="alpha/beta-Hydrolases"/>
    <property type="match status" value="1"/>
</dbReference>
<protein>
    <recommendedName>
        <fullName evidence="7">Polyhydroxybutyrate depolymerase</fullName>
    </recommendedName>
</protein>
<keyword evidence="6" id="KW-1185">Reference proteome</keyword>
<dbReference type="InterPro" id="IPR010126">
    <property type="entry name" value="Esterase_phb"/>
</dbReference>
<accession>A0ABX1SBY3</accession>
<dbReference type="EMBL" id="JAAXLA010000031">
    <property type="protein sequence ID" value="NMH99070.1"/>
    <property type="molecule type" value="Genomic_DNA"/>
</dbReference>
<keyword evidence="1 4" id="KW-0732">Signal</keyword>
<evidence type="ECO:0000313" key="5">
    <source>
        <dbReference type="EMBL" id="NMH99070.1"/>
    </source>
</evidence>
<gene>
    <name evidence="5" type="ORF">HF526_17395</name>
</gene>
<keyword evidence="2" id="KW-0378">Hydrolase</keyword>